<reference evidence="2 3" key="1">
    <citation type="submission" date="2019-12" db="EMBL/GenBank/DDBJ databases">
        <title>Nesterenkonia muleiensis sp. nov., a novel actinobacterium isolated from sap of Populus euphratica.</title>
        <authorList>
            <person name="Wang R."/>
        </authorList>
    </citation>
    <scope>NUCLEOTIDE SEQUENCE [LARGE SCALE GENOMIC DNA]</scope>
    <source>
        <strain evidence="2 3">F10</strain>
    </source>
</reference>
<organism evidence="2 3">
    <name type="scientific">Nesterenkonia alkaliphila</name>
    <dbReference type="NCBI Taxonomy" id="1463631"/>
    <lineage>
        <taxon>Bacteria</taxon>
        <taxon>Bacillati</taxon>
        <taxon>Actinomycetota</taxon>
        <taxon>Actinomycetes</taxon>
        <taxon>Micrococcales</taxon>
        <taxon>Micrococcaceae</taxon>
        <taxon>Nesterenkonia</taxon>
    </lineage>
</organism>
<keyword evidence="1" id="KW-0175">Coiled coil</keyword>
<sequence length="276" mass="31412">MTDSIEQLQFIEKKLDQLTEAVIKLSKDIHDIDTQNKEAIEAVKNEIVSQVSTNRLRLQRHVTTSSTETIQQTEALWQLYPQLDTPGPIMPPSGNFAMDPRTLLHLSSLIKETRPKVILELGGGASTIWMGYLTEAFGTKIITVDHLKEYRNITEGYVRRHNFNKRIECRLAPLENVAVSGHEFLWYSQSSFSDVTDIDILLIDGPPQATGESARYPAFPTLRESLSPQALVLLDDTHRKTEQEILERWSSEAPGYETRDRGVSRLAVLQKRRNEL</sequence>
<evidence type="ECO:0000313" key="3">
    <source>
        <dbReference type="Proteomes" id="UP000460157"/>
    </source>
</evidence>
<accession>A0A7K1UHG3</accession>
<evidence type="ECO:0008006" key="4">
    <source>
        <dbReference type="Google" id="ProtNLM"/>
    </source>
</evidence>
<dbReference type="Pfam" id="PF13578">
    <property type="entry name" value="Methyltransf_24"/>
    <property type="match status" value="1"/>
</dbReference>
<proteinExistence type="predicted"/>
<dbReference type="Proteomes" id="UP000460157">
    <property type="component" value="Unassembled WGS sequence"/>
</dbReference>
<dbReference type="EMBL" id="WRPM01000036">
    <property type="protein sequence ID" value="MVT25824.1"/>
    <property type="molecule type" value="Genomic_DNA"/>
</dbReference>
<dbReference type="InterPro" id="IPR029063">
    <property type="entry name" value="SAM-dependent_MTases_sf"/>
</dbReference>
<dbReference type="Gene3D" id="3.40.50.150">
    <property type="entry name" value="Vaccinia Virus protein VP39"/>
    <property type="match status" value="1"/>
</dbReference>
<gene>
    <name evidence="2" type="ORF">GNZ21_05530</name>
</gene>
<evidence type="ECO:0000256" key="1">
    <source>
        <dbReference type="SAM" id="Coils"/>
    </source>
</evidence>
<dbReference type="OrthoDB" id="823440at2"/>
<comment type="caution">
    <text evidence="2">The sequence shown here is derived from an EMBL/GenBank/DDBJ whole genome shotgun (WGS) entry which is preliminary data.</text>
</comment>
<evidence type="ECO:0000313" key="2">
    <source>
        <dbReference type="EMBL" id="MVT25824.1"/>
    </source>
</evidence>
<dbReference type="SUPFAM" id="SSF53335">
    <property type="entry name" value="S-adenosyl-L-methionine-dependent methyltransferases"/>
    <property type="match status" value="1"/>
</dbReference>
<dbReference type="RefSeq" id="WP_157322157.1">
    <property type="nucleotide sequence ID" value="NZ_BMFX01000042.1"/>
</dbReference>
<protein>
    <recommendedName>
        <fullName evidence="4">Class I SAM-dependent methyltransferase</fullName>
    </recommendedName>
</protein>
<keyword evidence="3" id="KW-1185">Reference proteome</keyword>
<feature type="coiled-coil region" evidence="1">
    <location>
        <begin position="1"/>
        <end position="28"/>
    </location>
</feature>
<name>A0A7K1UHG3_9MICC</name>
<dbReference type="AlphaFoldDB" id="A0A7K1UHG3"/>